<dbReference type="Pfam" id="PF21716">
    <property type="entry name" value="dnstrm_HI1420"/>
    <property type="match status" value="1"/>
</dbReference>
<dbReference type="Proteomes" id="UP000009284">
    <property type="component" value="Chromosome"/>
</dbReference>
<reference key="1">
    <citation type="submission" date="2011-09" db="EMBL/GenBank/DDBJ databases">
        <title>Genomic characterization of the Taylorella genus.</title>
        <authorList>
            <person name="Hebert L."/>
            <person name="Moumen B."/>
            <person name="Pons N."/>
            <person name="Duquesne F."/>
            <person name="Breuil M.-F."/>
            <person name="Goux D."/>
            <person name="Batto J.-M."/>
            <person name="Renault P."/>
            <person name="Laugier C."/>
            <person name="Petry S."/>
        </authorList>
    </citation>
    <scope>NUCLEOTIDE SEQUENCE</scope>
    <source>
        <strain>MCE3</strain>
    </source>
</reference>
<proteinExistence type="predicted"/>
<dbReference type="PANTHER" id="PTHR40275">
    <property type="entry name" value="SSL7038 PROTEIN"/>
    <property type="match status" value="1"/>
</dbReference>
<dbReference type="NCBIfam" id="TIGR02684">
    <property type="entry name" value="dnstrm_HI1420"/>
    <property type="match status" value="1"/>
</dbReference>
<dbReference type="OrthoDB" id="9798416at2"/>
<protein>
    <submittedName>
        <fullName evidence="1">Putative antitoxin</fullName>
    </submittedName>
</protein>
<accession>G4QAA2</accession>
<dbReference type="InterPro" id="IPR014057">
    <property type="entry name" value="HI1420"/>
</dbReference>
<organism evidence="1 2">
    <name type="scientific">Taylorella asinigenitalis (strain MCE3)</name>
    <dbReference type="NCBI Taxonomy" id="1008459"/>
    <lineage>
        <taxon>Bacteria</taxon>
        <taxon>Pseudomonadati</taxon>
        <taxon>Pseudomonadota</taxon>
        <taxon>Betaproteobacteria</taxon>
        <taxon>Burkholderiales</taxon>
        <taxon>Alcaligenaceae</taxon>
        <taxon>Taylorella</taxon>
    </lineage>
</organism>
<dbReference type="eggNOG" id="COG3636">
    <property type="taxonomic scope" value="Bacteria"/>
</dbReference>
<name>G4QAA2_TAYAM</name>
<keyword evidence="2" id="KW-1185">Reference proteome</keyword>
<dbReference type="KEGG" id="tas:TASI_0496"/>
<dbReference type="HOGENOM" id="CLU_137365_1_0_4"/>
<evidence type="ECO:0000313" key="2">
    <source>
        <dbReference type="Proteomes" id="UP000009284"/>
    </source>
</evidence>
<dbReference type="RefSeq" id="WP_014111169.1">
    <property type="nucleotide sequence ID" value="NC_016043.1"/>
</dbReference>
<reference evidence="1 2" key="2">
    <citation type="journal article" date="2012" name="PLoS ONE">
        <title>Genomic characterization of the taylorella genus.</title>
        <authorList>
            <person name="Hebert L."/>
            <person name="Moumen B."/>
            <person name="Pons N."/>
            <person name="Duquesne F."/>
            <person name="Breuil M.F."/>
            <person name="Goux D."/>
            <person name="Batto J.M."/>
            <person name="Laugier C."/>
            <person name="Renault P."/>
            <person name="Petry S."/>
        </authorList>
    </citation>
    <scope>NUCLEOTIDE SEQUENCE [LARGE SCALE GENOMIC DNA]</scope>
    <source>
        <strain evidence="1 2">MCE3</strain>
    </source>
</reference>
<dbReference type="EMBL" id="CP003059">
    <property type="protein sequence ID" value="AEP36271.1"/>
    <property type="molecule type" value="Genomic_DNA"/>
</dbReference>
<dbReference type="InterPro" id="IPR010982">
    <property type="entry name" value="Lambda_DNA-bd_dom_sf"/>
</dbReference>
<gene>
    <name evidence="1" type="ordered locus">TASI_0496</name>
</gene>
<dbReference type="STRING" id="1008459.TASI_0496"/>
<dbReference type="SUPFAM" id="SSF47413">
    <property type="entry name" value="lambda repressor-like DNA-binding domains"/>
    <property type="match status" value="1"/>
</dbReference>
<sequence length="97" mass="10796">MSKFAKYRRFDMSDFIETEEDVVDYLNNALNENDVSFLAHALGVIAKSKGMTEISKKSGLSREALYKALREGAEPRFSTIASVLSALGFKISLNRVS</sequence>
<evidence type="ECO:0000313" key="1">
    <source>
        <dbReference type="EMBL" id="AEP36271.1"/>
    </source>
</evidence>
<dbReference type="AlphaFoldDB" id="G4QAA2"/>
<dbReference type="GO" id="GO:0003677">
    <property type="term" value="F:DNA binding"/>
    <property type="evidence" value="ECO:0007669"/>
    <property type="project" value="InterPro"/>
</dbReference>
<dbReference type="PANTHER" id="PTHR40275:SF1">
    <property type="entry name" value="SSL7038 PROTEIN"/>
    <property type="match status" value="1"/>
</dbReference>